<dbReference type="KEGG" id="bwh:A9C19_14815"/>
<gene>
    <name evidence="2" type="ORF">A9C19_14815</name>
</gene>
<dbReference type="InterPro" id="IPR020908">
    <property type="entry name" value="UPF0738"/>
</dbReference>
<dbReference type="HAMAP" id="MF_01861">
    <property type="entry name" value="UPF0738"/>
    <property type="match status" value="1"/>
</dbReference>
<evidence type="ECO:0000256" key="1">
    <source>
        <dbReference type="HAMAP-Rule" id="MF_01861"/>
    </source>
</evidence>
<dbReference type="STRING" id="1547283.A9C19_14815"/>
<protein>
    <recommendedName>
        <fullName evidence="1">UPF0738 protein A9C19_14815</fullName>
    </recommendedName>
</protein>
<dbReference type="AlphaFoldDB" id="A0A1L3MU81"/>
<dbReference type="EMBL" id="CP016020">
    <property type="protein sequence ID" value="APH05905.1"/>
    <property type="molecule type" value="Genomic_DNA"/>
</dbReference>
<comment type="similarity">
    <text evidence="1">Belongs to the UPF0738 family.</text>
</comment>
<evidence type="ECO:0000313" key="2">
    <source>
        <dbReference type="EMBL" id="APH05905.1"/>
    </source>
</evidence>
<reference evidence="2 3" key="1">
    <citation type="journal article" date="2016" name="Sci. Rep.">
        <title>Complete genome sequence and transcriptomic analysis of a novel marine strain Bacillus weihaiensis reveals the mechanism of brown algae degradation.</title>
        <authorList>
            <person name="Zhu Y."/>
            <person name="Chen P."/>
            <person name="Bao Y."/>
            <person name="Men Y."/>
            <person name="Zeng Y."/>
            <person name="Yang J."/>
            <person name="Sun J."/>
            <person name="Sun Y."/>
        </authorList>
    </citation>
    <scope>NUCLEOTIDE SEQUENCE [LARGE SCALE GENOMIC DNA]</scope>
    <source>
        <strain evidence="2 3">Alg07</strain>
    </source>
</reference>
<organism evidence="2 3">
    <name type="scientific">Bacillus weihaiensis</name>
    <dbReference type="NCBI Taxonomy" id="1547283"/>
    <lineage>
        <taxon>Bacteria</taxon>
        <taxon>Bacillati</taxon>
        <taxon>Bacillota</taxon>
        <taxon>Bacilli</taxon>
        <taxon>Bacillales</taxon>
        <taxon>Bacillaceae</taxon>
        <taxon>Bacillus</taxon>
    </lineage>
</organism>
<dbReference type="Pfam" id="PF19785">
    <property type="entry name" value="UPF0738"/>
    <property type="match status" value="1"/>
</dbReference>
<dbReference type="OrthoDB" id="2966478at2"/>
<evidence type="ECO:0000313" key="3">
    <source>
        <dbReference type="Proteomes" id="UP000181936"/>
    </source>
</evidence>
<sequence length="124" mass="14326">MNKRIELTKKTMTERTLVVEATTSLEGQRLRAKGQMLVDSDALAFIYILDNGEEFVYASLPDTLWPDLKIAREQQYSIYLDINEEMIELVDLIDELNYLLENIKDNANYGEEMEGRVVEVFSLA</sequence>
<name>A0A1L3MU81_9BACI</name>
<accession>A0A1L3MU81</accession>
<keyword evidence="3" id="KW-1185">Reference proteome</keyword>
<dbReference type="RefSeq" id="WP_072580702.1">
    <property type="nucleotide sequence ID" value="NZ_CP016020.1"/>
</dbReference>
<proteinExistence type="inferred from homology"/>
<dbReference type="Proteomes" id="UP000181936">
    <property type="component" value="Chromosome"/>
</dbReference>